<sequence length="257" mass="27222">RGRRRGALGAAPGRGPAGRREGTGRRGVHGEPLLRLGREAPPAARGAAEGREPAERRVHHPRQPPGGAEGGPRRLHEPHQLEGPGQARPVPRRVREPRRSDVGRERDEPRPARGSGHGRGPVASPGADLMRPGAALETPLAVGQELSALSKAGSGGASWGDARLSVEDRKSREPSDNSDGSSKIDLLLTAHKMREKQQGREASASVGSRLSDDVEPPVAGESVEDSSLTGDRRRTSLSHYYRSFHRNGGGAGPMDCS</sequence>
<feature type="compositionally biased region" description="Basic and acidic residues" evidence="1">
    <location>
        <begin position="71"/>
        <end position="80"/>
    </location>
</feature>
<comment type="caution">
    <text evidence="2">The sequence shown here is derived from an EMBL/GenBank/DDBJ whole genome shotgun (WGS) entry which is preliminary data.</text>
</comment>
<evidence type="ECO:0000313" key="2">
    <source>
        <dbReference type="EMBL" id="EJK67158.1"/>
    </source>
</evidence>
<proteinExistence type="predicted"/>
<feature type="non-terminal residue" evidence="2">
    <location>
        <position position="1"/>
    </location>
</feature>
<name>K0SLG9_THAOC</name>
<reference evidence="2 3" key="1">
    <citation type="journal article" date="2012" name="Genome Biol.">
        <title>Genome and low-iron response of an oceanic diatom adapted to chronic iron limitation.</title>
        <authorList>
            <person name="Lommer M."/>
            <person name="Specht M."/>
            <person name="Roy A.S."/>
            <person name="Kraemer L."/>
            <person name="Andreson R."/>
            <person name="Gutowska M.A."/>
            <person name="Wolf J."/>
            <person name="Bergner S.V."/>
            <person name="Schilhabel M.B."/>
            <person name="Klostermeier U.C."/>
            <person name="Beiko R.G."/>
            <person name="Rosenstiel P."/>
            <person name="Hippler M."/>
            <person name="Laroche J."/>
        </authorList>
    </citation>
    <scope>NUCLEOTIDE SEQUENCE [LARGE SCALE GENOMIC DNA]</scope>
    <source>
        <strain evidence="2 3">CCMP1005</strain>
    </source>
</reference>
<feature type="compositionally biased region" description="Low complexity" evidence="1">
    <location>
        <begin position="31"/>
        <end position="47"/>
    </location>
</feature>
<dbReference type="Proteomes" id="UP000266841">
    <property type="component" value="Unassembled WGS sequence"/>
</dbReference>
<accession>K0SLG9</accession>
<keyword evidence="3" id="KW-1185">Reference proteome</keyword>
<dbReference type="AlphaFoldDB" id="K0SLG9"/>
<evidence type="ECO:0000313" key="3">
    <source>
        <dbReference type="Proteomes" id="UP000266841"/>
    </source>
</evidence>
<feature type="compositionally biased region" description="Basic and acidic residues" evidence="1">
    <location>
        <begin position="93"/>
        <end position="111"/>
    </location>
</feature>
<feature type="region of interest" description="Disordered" evidence="1">
    <location>
        <begin position="150"/>
        <end position="234"/>
    </location>
</feature>
<feature type="compositionally biased region" description="Basic and acidic residues" evidence="1">
    <location>
        <begin position="164"/>
        <end position="175"/>
    </location>
</feature>
<feature type="region of interest" description="Disordered" evidence="1">
    <location>
        <begin position="1"/>
        <end position="136"/>
    </location>
</feature>
<organism evidence="2 3">
    <name type="scientific">Thalassiosira oceanica</name>
    <name type="common">Marine diatom</name>
    <dbReference type="NCBI Taxonomy" id="159749"/>
    <lineage>
        <taxon>Eukaryota</taxon>
        <taxon>Sar</taxon>
        <taxon>Stramenopiles</taxon>
        <taxon>Ochrophyta</taxon>
        <taxon>Bacillariophyta</taxon>
        <taxon>Coscinodiscophyceae</taxon>
        <taxon>Thalassiosirophycidae</taxon>
        <taxon>Thalassiosirales</taxon>
        <taxon>Thalassiosiraceae</taxon>
        <taxon>Thalassiosira</taxon>
    </lineage>
</organism>
<evidence type="ECO:0000256" key="1">
    <source>
        <dbReference type="SAM" id="MobiDB-lite"/>
    </source>
</evidence>
<protein>
    <submittedName>
        <fullName evidence="2">Uncharacterized protein</fullName>
    </submittedName>
</protein>
<gene>
    <name evidence="2" type="ORF">THAOC_11842</name>
</gene>
<dbReference type="EMBL" id="AGNL01013592">
    <property type="protein sequence ID" value="EJK67158.1"/>
    <property type="molecule type" value="Genomic_DNA"/>
</dbReference>